<organism evidence="2 3">
    <name type="scientific">Trichogramma brassicae</name>
    <dbReference type="NCBI Taxonomy" id="86971"/>
    <lineage>
        <taxon>Eukaryota</taxon>
        <taxon>Metazoa</taxon>
        <taxon>Ecdysozoa</taxon>
        <taxon>Arthropoda</taxon>
        <taxon>Hexapoda</taxon>
        <taxon>Insecta</taxon>
        <taxon>Pterygota</taxon>
        <taxon>Neoptera</taxon>
        <taxon>Endopterygota</taxon>
        <taxon>Hymenoptera</taxon>
        <taxon>Apocrita</taxon>
        <taxon>Proctotrupomorpha</taxon>
        <taxon>Chalcidoidea</taxon>
        <taxon>Trichogrammatidae</taxon>
        <taxon>Trichogramma</taxon>
    </lineage>
</organism>
<evidence type="ECO:0000256" key="1">
    <source>
        <dbReference type="SAM" id="MobiDB-lite"/>
    </source>
</evidence>
<feature type="compositionally biased region" description="Low complexity" evidence="1">
    <location>
        <begin position="113"/>
        <end position="123"/>
    </location>
</feature>
<feature type="compositionally biased region" description="Polar residues" evidence="1">
    <location>
        <begin position="269"/>
        <end position="284"/>
    </location>
</feature>
<feature type="compositionally biased region" description="Low complexity" evidence="1">
    <location>
        <begin position="585"/>
        <end position="601"/>
    </location>
</feature>
<name>A0A6H5I8A0_9HYME</name>
<feature type="region of interest" description="Disordered" evidence="1">
    <location>
        <begin position="585"/>
        <end position="618"/>
    </location>
</feature>
<proteinExistence type="predicted"/>
<feature type="compositionally biased region" description="Polar residues" evidence="1">
    <location>
        <begin position="130"/>
        <end position="142"/>
    </location>
</feature>
<feature type="compositionally biased region" description="Basic and acidic residues" evidence="1">
    <location>
        <begin position="221"/>
        <end position="232"/>
    </location>
</feature>
<evidence type="ECO:0000313" key="2">
    <source>
        <dbReference type="EMBL" id="CAB0034197.1"/>
    </source>
</evidence>
<gene>
    <name evidence="2" type="ORF">TBRA_LOCUS6095</name>
</gene>
<dbReference type="AlphaFoldDB" id="A0A6H5I8A0"/>
<feature type="compositionally biased region" description="Basic and acidic residues" evidence="1">
    <location>
        <begin position="149"/>
        <end position="162"/>
    </location>
</feature>
<protein>
    <submittedName>
        <fullName evidence="2">Uncharacterized protein</fullName>
    </submittedName>
</protein>
<feature type="region of interest" description="Disordered" evidence="1">
    <location>
        <begin position="348"/>
        <end position="369"/>
    </location>
</feature>
<sequence length="639" mass="69957">MLKNVAQFLQARSAILSRCVLYCTCSAHGDTVRRYLKCHYLCNENRFKNHRLLEVVPAPFTLRPFAGLYNPYHYGCSVLCNHPADGEAKAVVRRAKDTLPKRLGSRVRFGQLARRGAGSSSSGSRRRSQGENQPRARSQGHQPLSAGQRDAELARADPRADPELASQQRVRPVHGQIVVPARACGQQKNSSQRLAATSETLPDGGLVVAGALGAHNRGERRRVDAQRTDESRPPPGRLGRLGRRGRGRGGGQRPGRGRRRRSRWRSAAHATSWQAPTEEAQVSQGLDLRPADRGARAAGPARDSGLAVRRRIQQTSVSIQLVRDSCLVRSWNNFGVFRCPVHDSVASKLDDSKQGSIDKDTLPPVKRELPPSFLPPDVIKALSRELDQETVEGEFNAKVRLLYDEISNYIRIRNIHVGELAAPLRSGGNSAGHRWIRGSCRSRRHVLLLEPRCCGGGGHLATASQSHPPKHSERGSALLPAEREIPAARQSLPRGPAAPGLSQRARAHLGRAPTLLRQGLQQAQGRDADGAAIPAGLGAARGPARRARARDQRLGAGLHRADLPRAGHGAPRVSRLVRPVRLRRATAAPAASEGSGSAGLAREGRFRDAREAHRRRKEMKTDFRVRGTLHAITFFYFYI</sequence>
<reference evidence="2 3" key="1">
    <citation type="submission" date="2020-02" db="EMBL/GenBank/DDBJ databases">
        <authorList>
            <person name="Ferguson B K."/>
        </authorList>
    </citation>
    <scope>NUCLEOTIDE SEQUENCE [LARGE SCALE GENOMIC DNA]</scope>
</reference>
<feature type="compositionally biased region" description="Basic and acidic residues" evidence="1">
    <location>
        <begin position="602"/>
        <end position="611"/>
    </location>
</feature>
<evidence type="ECO:0000313" key="3">
    <source>
        <dbReference type="Proteomes" id="UP000479190"/>
    </source>
</evidence>
<keyword evidence="3" id="KW-1185">Reference proteome</keyword>
<dbReference type="Proteomes" id="UP000479190">
    <property type="component" value="Unassembled WGS sequence"/>
</dbReference>
<dbReference type="EMBL" id="CADCXV010000736">
    <property type="protein sequence ID" value="CAB0034197.1"/>
    <property type="molecule type" value="Genomic_DNA"/>
</dbReference>
<feature type="region of interest" description="Disordered" evidence="1">
    <location>
        <begin position="110"/>
        <end position="173"/>
    </location>
</feature>
<dbReference type="OrthoDB" id="10021598at2759"/>
<accession>A0A6H5I8A0</accession>
<feature type="compositionally biased region" description="Basic residues" evidence="1">
    <location>
        <begin position="255"/>
        <end position="266"/>
    </location>
</feature>
<feature type="region of interest" description="Disordered" evidence="1">
    <location>
        <begin position="210"/>
        <end position="305"/>
    </location>
</feature>